<dbReference type="SUPFAM" id="SSF52540">
    <property type="entry name" value="P-loop containing nucleoside triphosphate hydrolases"/>
    <property type="match status" value="1"/>
</dbReference>
<gene>
    <name evidence="2" type="ORF">B5D82_12715</name>
</gene>
<dbReference type="EMBL" id="CP020465">
    <property type="protein sequence ID" value="ASP48554.1"/>
    <property type="molecule type" value="Genomic_DNA"/>
</dbReference>
<dbReference type="PANTHER" id="PTHR40396:SF1">
    <property type="entry name" value="ATPASE AAA-TYPE CORE DOMAIN-CONTAINING PROTEIN"/>
    <property type="match status" value="1"/>
</dbReference>
<dbReference type="GO" id="GO:0005524">
    <property type="term" value="F:ATP binding"/>
    <property type="evidence" value="ECO:0007669"/>
    <property type="project" value="InterPro"/>
</dbReference>
<dbReference type="InterPro" id="IPR003959">
    <property type="entry name" value="ATPase_AAA_core"/>
</dbReference>
<dbReference type="Pfam" id="PF13304">
    <property type="entry name" value="AAA_21"/>
    <property type="match status" value="1"/>
</dbReference>
<dbReference type="InterPro" id="IPR027417">
    <property type="entry name" value="P-loop_NTPase"/>
</dbReference>
<name>A0A222GB10_9GAMM</name>
<dbReference type="RefSeq" id="WP_081152014.1">
    <property type="nucleotide sequence ID" value="NZ_CP020465.1"/>
</dbReference>
<dbReference type="Proteomes" id="UP000202259">
    <property type="component" value="Chromosome"/>
</dbReference>
<sequence length="446" mass="52178">MLKRFTVENFASFKGEQSLDMTASRTEVLPDHVTNFSNVKLLKSAVIYGANASGKSNLIKAIDYAKKIITKGLNDVDTYNRHFRLDDAHLTKKTTFEFEVELQGLFYSYGFSSLLKEKEIQEEWLYEIGKAKPNLIFQKNGSNIEFGSQLRHPEIRARFDIYKDDMKNQKSQLFLTEIADKELEYEGVKIFNALHNWFDEKLIVLYPESRFSGMGHISNDHTDNLSKYLCKFDTGIVDIESIDEDFDSNFKNMPEEFKAEIEAVMSKKDVKEIYINDERKNYFITVYKDISGDLKVKKLGLVHGKTQKHIFELKDESDGTKRLLDFIPLINKFSEDFTIIIDEFDRSLHPKLTKEFFELFYKLNKSKSQFIVTTHESTLLDLELLRRDEIWFVEKNDEGMSNLFSLNKFKIRYDSKIEKAYLLGRYGAVPIFKLFDEIDRDIENGV</sequence>
<dbReference type="OrthoDB" id="9809324at2"/>
<organism evidence="2 3">
    <name type="scientific">Cognaticolwellia beringensis</name>
    <dbReference type="NCBI Taxonomy" id="1967665"/>
    <lineage>
        <taxon>Bacteria</taxon>
        <taxon>Pseudomonadati</taxon>
        <taxon>Pseudomonadota</taxon>
        <taxon>Gammaproteobacteria</taxon>
        <taxon>Alteromonadales</taxon>
        <taxon>Colwelliaceae</taxon>
        <taxon>Cognaticolwellia</taxon>
    </lineage>
</organism>
<accession>A0A222GB10</accession>
<dbReference type="PANTHER" id="PTHR40396">
    <property type="entry name" value="ATPASE-LIKE PROTEIN"/>
    <property type="match status" value="1"/>
</dbReference>
<protein>
    <recommendedName>
        <fullName evidence="1">ATPase AAA-type core domain-containing protein</fullName>
    </recommendedName>
</protein>
<evidence type="ECO:0000313" key="2">
    <source>
        <dbReference type="EMBL" id="ASP48554.1"/>
    </source>
</evidence>
<dbReference type="GO" id="GO:0016887">
    <property type="term" value="F:ATP hydrolysis activity"/>
    <property type="evidence" value="ECO:0007669"/>
    <property type="project" value="InterPro"/>
</dbReference>
<proteinExistence type="predicted"/>
<reference evidence="2 3" key="1">
    <citation type="submission" date="2017-08" db="EMBL/GenBank/DDBJ databases">
        <title>Complete genome of Colwellia sp. NB097-1, a psychrophile bacterium ioslated from Bering Sea.</title>
        <authorList>
            <person name="Chen X."/>
        </authorList>
    </citation>
    <scope>NUCLEOTIDE SEQUENCE [LARGE SCALE GENOMIC DNA]</scope>
    <source>
        <strain evidence="2 3">NB097-1</strain>
    </source>
</reference>
<dbReference type="Gene3D" id="3.40.50.300">
    <property type="entry name" value="P-loop containing nucleotide triphosphate hydrolases"/>
    <property type="match status" value="1"/>
</dbReference>
<evidence type="ECO:0000313" key="3">
    <source>
        <dbReference type="Proteomes" id="UP000202259"/>
    </source>
</evidence>
<feature type="domain" description="ATPase AAA-type core" evidence="1">
    <location>
        <begin position="45"/>
        <end position="381"/>
    </location>
</feature>
<dbReference type="AlphaFoldDB" id="A0A222GB10"/>
<keyword evidence="3" id="KW-1185">Reference proteome</keyword>
<dbReference type="KEGG" id="cber:B5D82_12715"/>
<evidence type="ECO:0000259" key="1">
    <source>
        <dbReference type="Pfam" id="PF13304"/>
    </source>
</evidence>